<protein>
    <submittedName>
        <fullName evidence="5">Uncharacterized protein</fullName>
    </submittedName>
</protein>
<keyword evidence="2" id="KW-0808">Transferase</keyword>
<evidence type="ECO:0000313" key="11">
    <source>
        <dbReference type="EMBL" id="QNO42795.1"/>
    </source>
</evidence>
<evidence type="ECO:0000313" key="9">
    <source>
        <dbReference type="EMBL" id="QNO42467.1"/>
    </source>
</evidence>
<dbReference type="GO" id="GO:0032259">
    <property type="term" value="P:methylation"/>
    <property type="evidence" value="ECO:0007669"/>
    <property type="project" value="UniProtKB-KW"/>
</dbReference>
<evidence type="ECO:0000256" key="2">
    <source>
        <dbReference type="ARBA" id="ARBA00022679"/>
    </source>
</evidence>
<dbReference type="EMBL" id="MT630636">
    <property type="protein sequence ID" value="QNO41408.1"/>
    <property type="molecule type" value="Genomic_DNA"/>
</dbReference>
<dbReference type="Gene3D" id="3.40.50.150">
    <property type="entry name" value="Vaccinia Virus protein VP39"/>
    <property type="match status" value="1"/>
</dbReference>
<dbReference type="InterPro" id="IPR007757">
    <property type="entry name" value="MT-A70-like"/>
</dbReference>
<dbReference type="EMBL" id="MT630708">
    <property type="protein sequence ID" value="QNO42101.1"/>
    <property type="molecule type" value="Genomic_DNA"/>
</dbReference>
<name>A0A7G9Y0D1_9EURY</name>
<evidence type="ECO:0000313" key="4">
    <source>
        <dbReference type="EMBL" id="QNO41408.1"/>
    </source>
</evidence>
<dbReference type="EMBL" id="MT630659">
    <property type="protein sequence ID" value="QNO41717.1"/>
    <property type="molecule type" value="Genomic_DNA"/>
</dbReference>
<sequence>MATPTATATKYKLLYADPPWQYDNMTTGRNNTSGAAAKYKTIPIEDICTYPLPKLESSAALFLWCTTPLLPYGFKVMAAWSFQYKTAIYWRKIMSQGMGNYFRGQVEVLLVGTRGKLTPFHCQKANFLQTKVRKHSQKPREIYGLLESPDLNPKVELFARERRQGWDAWGNQLPDTMQTLITGGD</sequence>
<dbReference type="EMBL" id="MT631147">
    <property type="protein sequence ID" value="QNO45726.1"/>
    <property type="molecule type" value="Genomic_DNA"/>
</dbReference>
<dbReference type="InterPro" id="IPR029063">
    <property type="entry name" value="SAM-dependent_MTases_sf"/>
</dbReference>
<dbReference type="EMBL" id="MT631111">
    <property type="protein sequence ID" value="QNO45409.1"/>
    <property type="molecule type" value="Genomic_DNA"/>
</dbReference>
<accession>A0A7G9Y0D1</accession>
<dbReference type="EMBL" id="MT630819">
    <property type="protein sequence ID" value="QNO43408.1"/>
    <property type="molecule type" value="Genomic_DNA"/>
</dbReference>
<dbReference type="GO" id="GO:0008168">
    <property type="term" value="F:methyltransferase activity"/>
    <property type="evidence" value="ECO:0007669"/>
    <property type="project" value="UniProtKB-KW"/>
</dbReference>
<keyword evidence="1" id="KW-0489">Methyltransferase</keyword>
<dbReference type="EMBL" id="MT630792">
    <property type="protein sequence ID" value="QNO43140.1"/>
    <property type="molecule type" value="Genomic_DNA"/>
</dbReference>
<dbReference type="EMBL" id="MT630767">
    <property type="protein sequence ID" value="QNO42795.1"/>
    <property type="molecule type" value="Genomic_DNA"/>
</dbReference>
<dbReference type="AlphaFoldDB" id="A0A7G9Y0D1"/>
<dbReference type="PROSITE" id="PS51143">
    <property type="entry name" value="MT_A70"/>
    <property type="match status" value="1"/>
</dbReference>
<evidence type="ECO:0000313" key="14">
    <source>
        <dbReference type="EMBL" id="QNO43408.1"/>
    </source>
</evidence>
<evidence type="ECO:0000313" key="7">
    <source>
        <dbReference type="EMBL" id="QNO42101.1"/>
    </source>
</evidence>
<evidence type="ECO:0000313" key="10">
    <source>
        <dbReference type="EMBL" id="QNO42709.1"/>
    </source>
</evidence>
<evidence type="ECO:0000256" key="3">
    <source>
        <dbReference type="ARBA" id="ARBA00022691"/>
    </source>
</evidence>
<dbReference type="EMBL" id="MT630757">
    <property type="protein sequence ID" value="QNO42709.1"/>
    <property type="molecule type" value="Genomic_DNA"/>
</dbReference>
<reference evidence="5" key="1">
    <citation type="submission" date="2020-06" db="EMBL/GenBank/DDBJ databases">
        <title>Unique genomic features of the anaerobic methanotrophic archaea.</title>
        <authorList>
            <person name="Chadwick G.L."/>
            <person name="Skennerton C.T."/>
            <person name="Laso-Perez R."/>
            <person name="Leu A.O."/>
            <person name="Speth D.R."/>
            <person name="Yu H."/>
            <person name="Morgan-Lang C."/>
            <person name="Hatzenpichler R."/>
            <person name="Goudeau D."/>
            <person name="Malmstrom R."/>
            <person name="Brazelton W.J."/>
            <person name="Woyke T."/>
            <person name="Hallam S.J."/>
            <person name="Tyson G.W."/>
            <person name="Wegener G."/>
            <person name="Boetius A."/>
            <person name="Orphan V."/>
        </authorList>
    </citation>
    <scope>NUCLEOTIDE SEQUENCE</scope>
</reference>
<dbReference type="EMBL" id="MT630643">
    <property type="protein sequence ID" value="QNO41465.1"/>
    <property type="molecule type" value="Genomic_DNA"/>
</dbReference>
<evidence type="ECO:0000313" key="15">
    <source>
        <dbReference type="EMBL" id="QNO45409.1"/>
    </source>
</evidence>
<dbReference type="EMBL" id="MT630785">
    <property type="protein sequence ID" value="QNO43001.1"/>
    <property type="molecule type" value="Genomic_DNA"/>
</dbReference>
<evidence type="ECO:0000313" key="13">
    <source>
        <dbReference type="EMBL" id="QNO43140.1"/>
    </source>
</evidence>
<dbReference type="SUPFAM" id="SSF53335">
    <property type="entry name" value="S-adenosyl-L-methionine-dependent methyltransferases"/>
    <property type="match status" value="1"/>
</dbReference>
<evidence type="ECO:0000313" key="8">
    <source>
        <dbReference type="EMBL" id="QNO42305.1"/>
    </source>
</evidence>
<proteinExistence type="predicted"/>
<evidence type="ECO:0000313" key="16">
    <source>
        <dbReference type="EMBL" id="QNO45726.1"/>
    </source>
</evidence>
<dbReference type="PANTHER" id="PTHR12829:SF7">
    <property type="entry name" value="N6-ADENOSINE-METHYLTRANSFERASE CATALYTIC SUBUNIT"/>
    <property type="match status" value="1"/>
</dbReference>
<evidence type="ECO:0000256" key="1">
    <source>
        <dbReference type="ARBA" id="ARBA00022603"/>
    </source>
</evidence>
<dbReference type="EMBL" id="MT630729">
    <property type="protein sequence ID" value="QNO42305.1"/>
    <property type="molecule type" value="Genomic_DNA"/>
</dbReference>
<dbReference type="Pfam" id="PF05063">
    <property type="entry name" value="MT-A70"/>
    <property type="match status" value="1"/>
</dbReference>
<dbReference type="EMBL" id="MT630742">
    <property type="protein sequence ID" value="QNO42467.1"/>
    <property type="molecule type" value="Genomic_DNA"/>
</dbReference>
<evidence type="ECO:0000313" key="6">
    <source>
        <dbReference type="EMBL" id="QNO41717.1"/>
    </source>
</evidence>
<dbReference type="PANTHER" id="PTHR12829">
    <property type="entry name" value="N6-ADENOSINE-METHYLTRANSFERASE"/>
    <property type="match status" value="1"/>
</dbReference>
<evidence type="ECO:0000313" key="12">
    <source>
        <dbReference type="EMBL" id="QNO43001.1"/>
    </source>
</evidence>
<keyword evidence="3" id="KW-0949">S-adenosyl-L-methionine</keyword>
<gene>
    <name evidence="12" type="ORF">ABGNOHFO_00020</name>
    <name evidence="10" type="ORF">AOABALHP_00012</name>
    <name evidence="11" type="ORF">APHJHCDA_00012</name>
    <name evidence="14" type="ORF">BLHHIOMN_00003</name>
    <name evidence="5" type="ORF">CIDILJJO_00012</name>
    <name evidence="16" type="ORF">GCLFFNCO_00005</name>
    <name evidence="15" type="ORF">IGBKDJFP_00003</name>
    <name evidence="7" type="ORF">INBEEEIC_00003</name>
    <name evidence="9" type="ORF">LBOOMNCC_00020</name>
    <name evidence="13" type="ORF">LNNHMJAE_00015</name>
    <name evidence="6" type="ORF">MOEFBICJ_00002</name>
    <name evidence="4" type="ORF">NCPLLKBI_00002</name>
    <name evidence="8" type="ORF">OEDCDHIP_00022</name>
</gene>
<organism evidence="5">
    <name type="scientific">Candidatus Methanogaster sp. ANME-2c ERB4</name>
    <dbReference type="NCBI Taxonomy" id="2759911"/>
    <lineage>
        <taxon>Archaea</taxon>
        <taxon>Methanobacteriati</taxon>
        <taxon>Methanobacteriota</taxon>
        <taxon>Stenosarchaea group</taxon>
        <taxon>Methanomicrobia</taxon>
        <taxon>Methanosarcinales</taxon>
        <taxon>ANME-2 cluster</taxon>
        <taxon>Candidatus Methanogasteraceae</taxon>
        <taxon>Candidatus Methanogaster</taxon>
    </lineage>
</organism>
<evidence type="ECO:0000313" key="5">
    <source>
        <dbReference type="EMBL" id="QNO41465.1"/>
    </source>
</evidence>